<organism evidence="8 9">
    <name type="scientific">Rhabdonatronobacter sediminivivens</name>
    <dbReference type="NCBI Taxonomy" id="2743469"/>
    <lineage>
        <taxon>Bacteria</taxon>
        <taxon>Pseudomonadati</taxon>
        <taxon>Pseudomonadota</taxon>
        <taxon>Alphaproteobacteria</taxon>
        <taxon>Rhodobacterales</taxon>
        <taxon>Paracoccaceae</taxon>
        <taxon>Rhabdonatronobacter</taxon>
    </lineage>
</organism>
<feature type="transmembrane region" description="Helical" evidence="6">
    <location>
        <begin position="126"/>
        <end position="144"/>
    </location>
</feature>
<evidence type="ECO:0000256" key="2">
    <source>
        <dbReference type="ARBA" id="ARBA00007362"/>
    </source>
</evidence>
<dbReference type="SUPFAM" id="SSF103481">
    <property type="entry name" value="Multidrug resistance efflux transporter EmrE"/>
    <property type="match status" value="2"/>
</dbReference>
<feature type="transmembrane region" description="Helical" evidence="6">
    <location>
        <begin position="267"/>
        <end position="283"/>
    </location>
</feature>
<dbReference type="PANTHER" id="PTHR32322">
    <property type="entry name" value="INNER MEMBRANE TRANSPORTER"/>
    <property type="match status" value="1"/>
</dbReference>
<feature type="transmembrane region" description="Helical" evidence="6">
    <location>
        <begin position="178"/>
        <end position="201"/>
    </location>
</feature>
<evidence type="ECO:0000313" key="9">
    <source>
        <dbReference type="Proteomes" id="UP000529417"/>
    </source>
</evidence>
<keyword evidence="5 6" id="KW-0472">Membrane</keyword>
<comment type="subcellular location">
    <subcellularLocation>
        <location evidence="1">Membrane</location>
        <topology evidence="1">Multi-pass membrane protein</topology>
    </subcellularLocation>
</comment>
<dbReference type="InterPro" id="IPR050638">
    <property type="entry name" value="AA-Vitamin_Transporters"/>
</dbReference>
<dbReference type="EMBL" id="JACBXS010000002">
    <property type="protein sequence ID" value="NYS23590.1"/>
    <property type="molecule type" value="Genomic_DNA"/>
</dbReference>
<evidence type="ECO:0000256" key="6">
    <source>
        <dbReference type="SAM" id="Phobius"/>
    </source>
</evidence>
<dbReference type="InterPro" id="IPR000620">
    <property type="entry name" value="EamA_dom"/>
</dbReference>
<dbReference type="AlphaFoldDB" id="A0A7Z0HWT2"/>
<reference evidence="8 9" key="1">
    <citation type="journal article" date="2000" name="Arch. Microbiol.">
        <title>Rhodobaca bogoriensis gen. nov. and sp. nov., an alkaliphilic purple nonsulfur bacterium from African Rift Valley soda lakes.</title>
        <authorList>
            <person name="Milford A.D."/>
            <person name="Achenbach L.A."/>
            <person name="Jung D.O."/>
            <person name="Madigan M.T."/>
        </authorList>
    </citation>
    <scope>NUCLEOTIDE SEQUENCE [LARGE SCALE GENOMIC DNA]</scope>
    <source>
        <strain evidence="8 9">2376</strain>
    </source>
</reference>
<comment type="caution">
    <text evidence="8">The sequence shown here is derived from an EMBL/GenBank/DDBJ whole genome shotgun (WGS) entry which is preliminary data.</text>
</comment>
<dbReference type="Pfam" id="PF00892">
    <property type="entry name" value="EamA"/>
    <property type="match status" value="2"/>
</dbReference>
<protein>
    <submittedName>
        <fullName evidence="8">DMT family transporter</fullName>
    </submittedName>
</protein>
<dbReference type="PANTHER" id="PTHR32322:SF2">
    <property type="entry name" value="EAMA DOMAIN-CONTAINING PROTEIN"/>
    <property type="match status" value="1"/>
</dbReference>
<comment type="similarity">
    <text evidence="2">Belongs to the EamA transporter family.</text>
</comment>
<dbReference type="RefSeq" id="WP_179904297.1">
    <property type="nucleotide sequence ID" value="NZ_JACBXS010000002.1"/>
</dbReference>
<feature type="transmembrane region" description="Helical" evidence="6">
    <location>
        <begin position="66"/>
        <end position="90"/>
    </location>
</feature>
<evidence type="ECO:0000259" key="7">
    <source>
        <dbReference type="Pfam" id="PF00892"/>
    </source>
</evidence>
<feature type="transmembrane region" description="Helical" evidence="6">
    <location>
        <begin position="36"/>
        <end position="54"/>
    </location>
</feature>
<evidence type="ECO:0000256" key="3">
    <source>
        <dbReference type="ARBA" id="ARBA00022692"/>
    </source>
</evidence>
<feature type="transmembrane region" description="Helical" evidence="6">
    <location>
        <begin position="213"/>
        <end position="236"/>
    </location>
</feature>
<evidence type="ECO:0000313" key="8">
    <source>
        <dbReference type="EMBL" id="NYS23590.1"/>
    </source>
</evidence>
<keyword evidence="9" id="KW-1185">Reference proteome</keyword>
<dbReference type="GO" id="GO:0016020">
    <property type="term" value="C:membrane"/>
    <property type="evidence" value="ECO:0007669"/>
    <property type="project" value="UniProtKB-SubCell"/>
</dbReference>
<dbReference type="InterPro" id="IPR037185">
    <property type="entry name" value="EmrE-like"/>
</dbReference>
<feature type="transmembrane region" description="Helical" evidence="6">
    <location>
        <begin position="150"/>
        <end position="171"/>
    </location>
</feature>
<evidence type="ECO:0000256" key="4">
    <source>
        <dbReference type="ARBA" id="ARBA00022989"/>
    </source>
</evidence>
<feature type="domain" description="EamA" evidence="7">
    <location>
        <begin position="7"/>
        <end position="138"/>
    </location>
</feature>
<accession>A0A7Z0HWT2</accession>
<feature type="transmembrane region" description="Helical" evidence="6">
    <location>
        <begin position="96"/>
        <end position="114"/>
    </location>
</feature>
<feature type="transmembrane region" description="Helical" evidence="6">
    <location>
        <begin position="243"/>
        <end position="261"/>
    </location>
</feature>
<name>A0A7Z0HWT2_9RHOB</name>
<keyword evidence="3 6" id="KW-0812">Transmembrane</keyword>
<feature type="domain" description="EamA" evidence="7">
    <location>
        <begin position="152"/>
        <end position="282"/>
    </location>
</feature>
<evidence type="ECO:0000256" key="5">
    <source>
        <dbReference type="ARBA" id="ARBA00023136"/>
    </source>
</evidence>
<keyword evidence="4 6" id="KW-1133">Transmembrane helix</keyword>
<evidence type="ECO:0000256" key="1">
    <source>
        <dbReference type="ARBA" id="ARBA00004141"/>
    </source>
</evidence>
<gene>
    <name evidence="8" type="ORF">HUK65_01195</name>
</gene>
<dbReference type="Proteomes" id="UP000529417">
    <property type="component" value="Unassembled WGS sequence"/>
</dbReference>
<sequence length="286" mass="29647">MSGQNQMLLVVTAASFGASPLLLTLAVQEIPPFQLAALRALLGLPLIALVALSFGKLQRPSVADGITALVGGVFVIAITYVTMAAGMQYIPSGLGGILYATMPLFTFALAALFLDDEPMRLSQLVRIALGFAGVALIVGPQLLAEGVSGAGWGTLITLISPLAYAIGNVWLRRRPPVNALMLSTGMFLGGALVLVPAALLVEGLPQLSPDGALLLTLTALVVLATVLPAVLNYVLVRRAGANAASLAMFLLPAFSVIYGSIFLAERLPLLAFLGLALVIAASLRRH</sequence>
<proteinExistence type="inferred from homology"/>